<dbReference type="InterPro" id="IPR006121">
    <property type="entry name" value="HMA_dom"/>
</dbReference>
<organism evidence="2 3">
    <name type="scientific">Phaeocystidibacter marisrubri</name>
    <dbReference type="NCBI Taxonomy" id="1577780"/>
    <lineage>
        <taxon>Bacteria</taxon>
        <taxon>Pseudomonadati</taxon>
        <taxon>Bacteroidota</taxon>
        <taxon>Flavobacteriia</taxon>
        <taxon>Flavobacteriales</taxon>
        <taxon>Phaeocystidibacteraceae</taxon>
        <taxon>Phaeocystidibacter</taxon>
    </lineage>
</organism>
<dbReference type="GO" id="GO:0046872">
    <property type="term" value="F:metal ion binding"/>
    <property type="evidence" value="ECO:0007669"/>
    <property type="project" value="InterPro"/>
</dbReference>
<dbReference type="RefSeq" id="WP_151692980.1">
    <property type="nucleotide sequence ID" value="NZ_BMGX01000001.1"/>
</dbReference>
<gene>
    <name evidence="2" type="ORF">F8C82_07550</name>
</gene>
<evidence type="ECO:0000313" key="3">
    <source>
        <dbReference type="Proteomes" id="UP000484164"/>
    </source>
</evidence>
<proteinExistence type="predicted"/>
<evidence type="ECO:0000313" key="2">
    <source>
        <dbReference type="EMBL" id="KAB2815550.1"/>
    </source>
</evidence>
<dbReference type="Proteomes" id="UP000484164">
    <property type="component" value="Unassembled WGS sequence"/>
</dbReference>
<reference evidence="2 3" key="1">
    <citation type="submission" date="2019-10" db="EMBL/GenBank/DDBJ databases">
        <title>Genome sequence of Phaeocystidibacter marisrubri JCM30614 (type strain).</title>
        <authorList>
            <person name="Bowman J.P."/>
        </authorList>
    </citation>
    <scope>NUCLEOTIDE SEQUENCE [LARGE SCALE GENOMIC DNA]</scope>
    <source>
        <strain evidence="2 3">JCM 30614</strain>
    </source>
</reference>
<keyword evidence="3" id="KW-1185">Reference proteome</keyword>
<dbReference type="Gene3D" id="3.30.70.100">
    <property type="match status" value="1"/>
</dbReference>
<dbReference type="InterPro" id="IPR036163">
    <property type="entry name" value="HMA_dom_sf"/>
</dbReference>
<dbReference type="SUPFAM" id="SSF55008">
    <property type="entry name" value="HMA, heavy metal-associated domain"/>
    <property type="match status" value="1"/>
</dbReference>
<sequence>MNEFKFNTTIKCAGCIEKVKPSLDGLEGVESWEVDILNPKKPLTVKTGTATSEQIVRAVQGAGFEIERV</sequence>
<evidence type="ECO:0000259" key="1">
    <source>
        <dbReference type="PROSITE" id="PS50846"/>
    </source>
</evidence>
<comment type="caution">
    <text evidence="2">The sequence shown here is derived from an EMBL/GenBank/DDBJ whole genome shotgun (WGS) entry which is preliminary data.</text>
</comment>
<accession>A0A6L3ZD07</accession>
<dbReference type="CDD" id="cd00371">
    <property type="entry name" value="HMA"/>
    <property type="match status" value="1"/>
</dbReference>
<protein>
    <submittedName>
        <fullName evidence="2">Heavy-metal-associated domain-containing protein</fullName>
    </submittedName>
</protein>
<dbReference type="AlphaFoldDB" id="A0A6L3ZD07"/>
<dbReference type="PROSITE" id="PS50846">
    <property type="entry name" value="HMA_2"/>
    <property type="match status" value="1"/>
</dbReference>
<name>A0A6L3ZD07_9FLAO</name>
<dbReference type="EMBL" id="WBVQ01000002">
    <property type="protein sequence ID" value="KAB2815550.1"/>
    <property type="molecule type" value="Genomic_DNA"/>
</dbReference>
<dbReference type="Pfam" id="PF00403">
    <property type="entry name" value="HMA"/>
    <property type="match status" value="1"/>
</dbReference>
<feature type="domain" description="HMA" evidence="1">
    <location>
        <begin position="1"/>
        <end position="67"/>
    </location>
</feature>
<dbReference type="OrthoDB" id="677920at2"/>